<feature type="region of interest" description="Disordered" evidence="1">
    <location>
        <begin position="166"/>
        <end position="185"/>
    </location>
</feature>
<keyword evidence="4" id="KW-1185">Reference proteome</keyword>
<dbReference type="STRING" id="1747903.ASR47_10114"/>
<protein>
    <submittedName>
        <fullName evidence="3">Hemerythrin HHE cation binding domain-containing protein</fullName>
    </submittedName>
</protein>
<dbReference type="InterPro" id="IPR012312">
    <property type="entry name" value="Hemerythrin-like"/>
</dbReference>
<reference evidence="3 4" key="1">
    <citation type="submission" date="2016-04" db="EMBL/GenBank/DDBJ databases">
        <title>Draft genome sequence of Janthinobacterium psychrotolerans sp. nov., isolated from freshwater sediments in Denmark.</title>
        <authorList>
            <person name="Gong X."/>
            <person name="Skrivergaard S."/>
            <person name="Korsgaard B.S."/>
            <person name="Schreiber L."/>
            <person name="Marshall I.P."/>
            <person name="Finster K."/>
            <person name="Schramm A."/>
        </authorList>
    </citation>
    <scope>NUCLEOTIDE SEQUENCE [LARGE SCALE GENOMIC DNA]</scope>
    <source>
        <strain evidence="3 4">S3-2</strain>
    </source>
</reference>
<dbReference type="RefSeq" id="WP_065307604.1">
    <property type="nucleotide sequence ID" value="NZ_LOCQ01000052.1"/>
</dbReference>
<dbReference type="OrthoDB" id="5512987at2"/>
<dbReference type="CDD" id="cd12108">
    <property type="entry name" value="Hr-like"/>
    <property type="match status" value="1"/>
</dbReference>
<comment type="caution">
    <text evidence="3">The sequence shown here is derived from an EMBL/GenBank/DDBJ whole genome shotgun (WGS) entry which is preliminary data.</text>
</comment>
<gene>
    <name evidence="3" type="ORF">ASR47_10114</name>
</gene>
<dbReference type="AlphaFoldDB" id="A0A1A7C4E5"/>
<dbReference type="EMBL" id="LOCQ01000052">
    <property type="protein sequence ID" value="OBV39615.1"/>
    <property type="molecule type" value="Genomic_DNA"/>
</dbReference>
<dbReference type="Gene3D" id="1.20.120.520">
    <property type="entry name" value="nmb1532 protein domain like"/>
    <property type="match status" value="1"/>
</dbReference>
<dbReference type="Pfam" id="PF01814">
    <property type="entry name" value="Hemerythrin"/>
    <property type="match status" value="1"/>
</dbReference>
<accession>A0A1A7C4E5</accession>
<evidence type="ECO:0000256" key="1">
    <source>
        <dbReference type="SAM" id="MobiDB-lite"/>
    </source>
</evidence>
<evidence type="ECO:0000313" key="4">
    <source>
        <dbReference type="Proteomes" id="UP000092713"/>
    </source>
</evidence>
<dbReference type="PANTHER" id="PTHR35585:SF1">
    <property type="entry name" value="HHE DOMAIN PROTEIN (AFU_ORTHOLOGUE AFUA_4G00730)"/>
    <property type="match status" value="1"/>
</dbReference>
<organism evidence="3 4">
    <name type="scientific">Janthinobacterium psychrotolerans</name>
    <dbReference type="NCBI Taxonomy" id="1747903"/>
    <lineage>
        <taxon>Bacteria</taxon>
        <taxon>Pseudomonadati</taxon>
        <taxon>Pseudomonadota</taxon>
        <taxon>Betaproteobacteria</taxon>
        <taxon>Burkholderiales</taxon>
        <taxon>Oxalobacteraceae</taxon>
        <taxon>Janthinobacterium</taxon>
    </lineage>
</organism>
<feature type="domain" description="Hemerythrin-like" evidence="2">
    <location>
        <begin position="19"/>
        <end position="138"/>
    </location>
</feature>
<evidence type="ECO:0000259" key="2">
    <source>
        <dbReference type="Pfam" id="PF01814"/>
    </source>
</evidence>
<dbReference type="PANTHER" id="PTHR35585">
    <property type="entry name" value="HHE DOMAIN PROTEIN (AFU_ORTHOLOGUE AFUA_4G00730)"/>
    <property type="match status" value="1"/>
</dbReference>
<dbReference type="PATRIC" id="fig|1747903.4.peg.3219"/>
<sequence>MATQSHQADAMAQDGDIDALELLAQDHQNVKELFEQYEALSDRSLVSKRKLALKICTELSKHATAEEELFYPAVRKAARSNQDLVDEARVEHASAKELIAQIVSMAPGEDLYDARVKVLSEQIAHHVEEEENEIFPAAREAKIDLLELGRQIVARKAEIELPEMQMQGGQGMAPPASSIGQQGAL</sequence>
<evidence type="ECO:0000313" key="3">
    <source>
        <dbReference type="EMBL" id="OBV39615.1"/>
    </source>
</evidence>
<proteinExistence type="predicted"/>
<dbReference type="Proteomes" id="UP000092713">
    <property type="component" value="Unassembled WGS sequence"/>
</dbReference>
<name>A0A1A7C4E5_9BURK</name>